<sequence>MAYWKCPGCGFEARDDKQKQEHMMRTASDPKHAKPSSGMGGQPFGGKAPMAPPSNPWQGSKGPQKP</sequence>
<evidence type="ECO:0000313" key="2">
    <source>
        <dbReference type="EMBL" id="TMJ10318.1"/>
    </source>
</evidence>
<evidence type="ECO:0000313" key="3">
    <source>
        <dbReference type="Proteomes" id="UP000318661"/>
    </source>
</evidence>
<organism evidence="2 3">
    <name type="scientific">Candidatus Segetimicrobium genomatis</name>
    <dbReference type="NCBI Taxonomy" id="2569760"/>
    <lineage>
        <taxon>Bacteria</taxon>
        <taxon>Bacillati</taxon>
        <taxon>Candidatus Sysuimicrobiota</taxon>
        <taxon>Candidatus Sysuimicrobiia</taxon>
        <taxon>Candidatus Sysuimicrobiales</taxon>
        <taxon>Candidatus Segetimicrobiaceae</taxon>
        <taxon>Candidatus Segetimicrobium</taxon>
    </lineage>
</organism>
<feature type="region of interest" description="Disordered" evidence="1">
    <location>
        <begin position="1"/>
        <end position="66"/>
    </location>
</feature>
<evidence type="ECO:0000256" key="1">
    <source>
        <dbReference type="SAM" id="MobiDB-lite"/>
    </source>
</evidence>
<dbReference type="EMBL" id="VBAJ01000015">
    <property type="protein sequence ID" value="TMJ10318.1"/>
    <property type="molecule type" value="Genomic_DNA"/>
</dbReference>
<reference evidence="2 3" key="1">
    <citation type="journal article" date="2019" name="Nat. Microbiol.">
        <title>Mediterranean grassland soil C-N compound turnover is dependent on rainfall and depth, and is mediated by genomically divergent microorganisms.</title>
        <authorList>
            <person name="Diamond S."/>
            <person name="Andeer P.F."/>
            <person name="Li Z."/>
            <person name="Crits-Christoph A."/>
            <person name="Burstein D."/>
            <person name="Anantharaman K."/>
            <person name="Lane K.R."/>
            <person name="Thomas B.C."/>
            <person name="Pan C."/>
            <person name="Northen T.R."/>
            <person name="Banfield J.F."/>
        </authorList>
    </citation>
    <scope>NUCLEOTIDE SEQUENCE [LARGE SCALE GENOMIC DNA]</scope>
    <source>
        <strain evidence="2">NP_2</strain>
    </source>
</reference>
<name>A0A537LQL7_9BACT</name>
<gene>
    <name evidence="2" type="ORF">E6G99_00945</name>
</gene>
<feature type="compositionally biased region" description="Basic and acidic residues" evidence="1">
    <location>
        <begin position="12"/>
        <end position="32"/>
    </location>
</feature>
<protein>
    <submittedName>
        <fullName evidence="2">Uncharacterized protein</fullName>
    </submittedName>
</protein>
<dbReference type="Proteomes" id="UP000318661">
    <property type="component" value="Unassembled WGS sequence"/>
</dbReference>
<comment type="caution">
    <text evidence="2">The sequence shown here is derived from an EMBL/GenBank/DDBJ whole genome shotgun (WGS) entry which is preliminary data.</text>
</comment>
<accession>A0A537LQL7</accession>
<proteinExistence type="predicted"/>
<dbReference type="AlphaFoldDB" id="A0A537LQL7"/>